<dbReference type="OrthoDB" id="9802763at2"/>
<keyword evidence="2" id="KW-0472">Membrane</keyword>
<keyword evidence="2" id="KW-1133">Transmembrane helix</keyword>
<protein>
    <submittedName>
        <fullName evidence="3">Cbb3-type cytochrome oxidase assembly protein CcoS</fullName>
    </submittedName>
</protein>
<dbReference type="PANTHER" id="PTHR41532">
    <property type="entry name" value="FIXS PROTEIN"/>
    <property type="match status" value="1"/>
</dbReference>
<dbReference type="InterPro" id="IPR004714">
    <property type="entry name" value="Cyt_oxidase_maturation_cbb3"/>
</dbReference>
<feature type="transmembrane region" description="Helical" evidence="2">
    <location>
        <begin position="6"/>
        <end position="25"/>
    </location>
</feature>
<dbReference type="PANTHER" id="PTHR41532:SF1">
    <property type="entry name" value="FIXS PROTEIN"/>
    <property type="match status" value="1"/>
</dbReference>
<comment type="caution">
    <text evidence="3">The sequence shown here is derived from an EMBL/GenBank/DDBJ whole genome shotgun (WGS) entry which is preliminary data.</text>
</comment>
<dbReference type="RefSeq" id="WP_108641406.1">
    <property type="nucleotide sequence ID" value="NZ_CANLQJ010000002.1"/>
</dbReference>
<dbReference type="EMBL" id="QCYG01000007">
    <property type="protein sequence ID" value="PVA06038.1"/>
    <property type="molecule type" value="Genomic_DNA"/>
</dbReference>
<keyword evidence="2" id="KW-0812">Transmembrane</keyword>
<sequence length="57" mass="6428">MSLLLLIPLSIGMGLIGLLAFLWALRHDQFDDPEGNAARVLMPEAEARPRAERDRRD</sequence>
<evidence type="ECO:0000256" key="2">
    <source>
        <dbReference type="SAM" id="Phobius"/>
    </source>
</evidence>
<dbReference type="NCBIfam" id="TIGR00847">
    <property type="entry name" value="ccoS"/>
    <property type="match status" value="1"/>
</dbReference>
<evidence type="ECO:0000256" key="1">
    <source>
        <dbReference type="SAM" id="MobiDB-lite"/>
    </source>
</evidence>
<dbReference type="Pfam" id="PF03597">
    <property type="entry name" value="FixS"/>
    <property type="match status" value="1"/>
</dbReference>
<gene>
    <name evidence="3" type="primary">ccoS</name>
    <name evidence="3" type="ORF">DC363_12020</name>
</gene>
<dbReference type="AlphaFoldDB" id="A0A2T7FV46"/>
<organism evidence="3 4">
    <name type="scientific">Thalassorhabdomicrobium marinisediminis</name>
    <dbReference type="NCBI Taxonomy" id="2170577"/>
    <lineage>
        <taxon>Bacteria</taxon>
        <taxon>Pseudomonadati</taxon>
        <taxon>Pseudomonadota</taxon>
        <taxon>Alphaproteobacteria</taxon>
        <taxon>Rhodobacterales</taxon>
        <taxon>Paracoccaceae</taxon>
        <taxon>Thalassorhabdomicrobium</taxon>
    </lineage>
</organism>
<evidence type="ECO:0000313" key="3">
    <source>
        <dbReference type="EMBL" id="PVA06038.1"/>
    </source>
</evidence>
<feature type="compositionally biased region" description="Basic and acidic residues" evidence="1">
    <location>
        <begin position="45"/>
        <end position="57"/>
    </location>
</feature>
<dbReference type="Proteomes" id="UP000244817">
    <property type="component" value="Unassembled WGS sequence"/>
</dbReference>
<reference evidence="3 4" key="1">
    <citation type="submission" date="2018-04" db="EMBL/GenBank/DDBJ databases">
        <title>Pelagivirga bohaiensis gen. nov., sp. nov., a bacterium isolated from the Bohai Sea.</title>
        <authorList>
            <person name="Ji X."/>
        </authorList>
    </citation>
    <scope>NUCLEOTIDE SEQUENCE [LARGE SCALE GENOMIC DNA]</scope>
    <source>
        <strain evidence="3 4">BH-SD16</strain>
    </source>
</reference>
<keyword evidence="4" id="KW-1185">Reference proteome</keyword>
<feature type="region of interest" description="Disordered" evidence="1">
    <location>
        <begin position="34"/>
        <end position="57"/>
    </location>
</feature>
<evidence type="ECO:0000313" key="4">
    <source>
        <dbReference type="Proteomes" id="UP000244817"/>
    </source>
</evidence>
<proteinExistence type="predicted"/>
<name>A0A2T7FV46_9RHOB</name>
<accession>A0A2T7FV46</accession>